<dbReference type="FunFam" id="2.70.150.10:FF:000020">
    <property type="entry name" value="Copper-exporting P-type ATPase A"/>
    <property type="match status" value="1"/>
</dbReference>
<evidence type="ECO:0000256" key="1">
    <source>
        <dbReference type="ARBA" id="ARBA00004651"/>
    </source>
</evidence>
<dbReference type="NCBIfam" id="TIGR01512">
    <property type="entry name" value="ATPase-IB2_Cd"/>
    <property type="match status" value="1"/>
</dbReference>
<dbReference type="InterPro" id="IPR023214">
    <property type="entry name" value="HAD_sf"/>
</dbReference>
<evidence type="ECO:0000256" key="4">
    <source>
        <dbReference type="ARBA" id="ARBA00022692"/>
    </source>
</evidence>
<dbReference type="GO" id="GO:0043682">
    <property type="term" value="F:P-type divalent copper transporter activity"/>
    <property type="evidence" value="ECO:0007669"/>
    <property type="project" value="TreeGrafter"/>
</dbReference>
<feature type="transmembrane region" description="Helical" evidence="13">
    <location>
        <begin position="487"/>
        <end position="509"/>
    </location>
</feature>
<feature type="domain" description="Heavy metal binding" evidence="16">
    <location>
        <begin position="18"/>
        <end position="45"/>
    </location>
</feature>
<evidence type="ECO:0000256" key="5">
    <source>
        <dbReference type="ARBA" id="ARBA00022723"/>
    </source>
</evidence>
<dbReference type="InterPro" id="IPR023299">
    <property type="entry name" value="ATPase_P-typ_cyto_dom_N"/>
</dbReference>
<evidence type="ECO:0000256" key="6">
    <source>
        <dbReference type="ARBA" id="ARBA00022741"/>
    </source>
</evidence>
<dbReference type="GO" id="GO:0016887">
    <property type="term" value="F:ATP hydrolysis activity"/>
    <property type="evidence" value="ECO:0007669"/>
    <property type="project" value="InterPro"/>
</dbReference>
<keyword evidence="7" id="KW-0813">Transport</keyword>
<dbReference type="SFLD" id="SFLDG00002">
    <property type="entry name" value="C1.7:_P-type_atpase_like"/>
    <property type="match status" value="1"/>
</dbReference>
<keyword evidence="5 13" id="KW-0479">Metal-binding</keyword>
<evidence type="ECO:0000256" key="2">
    <source>
        <dbReference type="ARBA" id="ARBA00006024"/>
    </source>
</evidence>
<evidence type="ECO:0000313" key="17">
    <source>
        <dbReference type="EMBL" id="SCQ75076.1"/>
    </source>
</evidence>
<keyword evidence="7" id="KW-0187">Copper transport</keyword>
<feature type="compositionally biased region" description="Basic and acidic residues" evidence="14">
    <location>
        <begin position="141"/>
        <end position="163"/>
    </location>
</feature>
<keyword evidence="10 13" id="KW-1133">Transmembrane helix</keyword>
<evidence type="ECO:0000256" key="8">
    <source>
        <dbReference type="ARBA" id="ARBA00022840"/>
    </source>
</evidence>
<comment type="similarity">
    <text evidence="2 13">Belongs to the cation transport ATPase (P-type) (TC 3.A.3) family. Type IB subfamily.</text>
</comment>
<dbReference type="AlphaFoldDB" id="A0A0A8PF35"/>
<dbReference type="SFLD" id="SFLDS00003">
    <property type="entry name" value="Haloacid_Dehalogenase"/>
    <property type="match status" value="1"/>
</dbReference>
<dbReference type="SFLD" id="SFLDF00027">
    <property type="entry name" value="p-type_atpase"/>
    <property type="match status" value="1"/>
</dbReference>
<dbReference type="NCBIfam" id="TIGR01525">
    <property type="entry name" value="ATPase-IB_hvy"/>
    <property type="match status" value="1"/>
</dbReference>
<dbReference type="SUPFAM" id="SSF81665">
    <property type="entry name" value="Calcium ATPase, transmembrane domain M"/>
    <property type="match status" value="1"/>
</dbReference>
<dbReference type="GO" id="GO:0005524">
    <property type="term" value="F:ATP binding"/>
    <property type="evidence" value="ECO:0007669"/>
    <property type="project" value="UniProtKB-UniRule"/>
</dbReference>
<feature type="transmembrane region" description="Helical" evidence="13">
    <location>
        <begin position="855"/>
        <end position="874"/>
    </location>
</feature>
<evidence type="ECO:0000256" key="13">
    <source>
        <dbReference type="RuleBase" id="RU362081"/>
    </source>
</evidence>
<comment type="subcellular location">
    <subcellularLocation>
        <location evidence="1">Cell membrane</location>
        <topology evidence="1">Multi-pass membrane protein</topology>
    </subcellularLocation>
</comment>
<dbReference type="GO" id="GO:0005507">
    <property type="term" value="F:copper ion binding"/>
    <property type="evidence" value="ECO:0007669"/>
    <property type="project" value="TreeGrafter"/>
</dbReference>
<keyword evidence="6 13" id="KW-0547">Nucleotide-binding</keyword>
<feature type="domain" description="Heavy metal binding" evidence="16">
    <location>
        <begin position="185"/>
        <end position="211"/>
    </location>
</feature>
<feature type="domain" description="P-type ATPase A" evidence="15">
    <location>
        <begin position="370"/>
        <end position="470"/>
    </location>
</feature>
<dbReference type="SUPFAM" id="SSF81653">
    <property type="entry name" value="Calcium ATPase, transduction domain A"/>
    <property type="match status" value="1"/>
</dbReference>
<feature type="transmembrane region" description="Helical" evidence="13">
    <location>
        <begin position="294"/>
        <end position="318"/>
    </location>
</feature>
<keyword evidence="3 13" id="KW-1003">Cell membrane</keyword>
<evidence type="ECO:0000259" key="16">
    <source>
        <dbReference type="Pfam" id="PF19335"/>
    </source>
</evidence>
<feature type="transmembrane region" description="Helical" evidence="13">
    <location>
        <begin position="262"/>
        <end position="282"/>
    </location>
</feature>
<evidence type="ECO:0000256" key="10">
    <source>
        <dbReference type="ARBA" id="ARBA00022989"/>
    </source>
</evidence>
<proteinExistence type="inferred from homology"/>
<keyword evidence="9" id="KW-1278">Translocase</keyword>
<feature type="transmembrane region" description="Helical" evidence="13">
    <location>
        <begin position="827"/>
        <end position="849"/>
    </location>
</feature>
<dbReference type="InterPro" id="IPR027256">
    <property type="entry name" value="P-typ_ATPase_IB"/>
</dbReference>
<dbReference type="InterPro" id="IPR036412">
    <property type="entry name" value="HAD-like_sf"/>
</dbReference>
<dbReference type="InterPro" id="IPR023298">
    <property type="entry name" value="ATPase_P-typ_TM_dom_sf"/>
</dbReference>
<keyword evidence="4 13" id="KW-0812">Transmembrane</keyword>
<dbReference type="PRINTS" id="PR00119">
    <property type="entry name" value="CATATPASE"/>
</dbReference>
<feature type="transmembrane region" description="Helical" evidence="13">
    <location>
        <begin position="515"/>
        <end position="538"/>
    </location>
</feature>
<dbReference type="InterPro" id="IPR001757">
    <property type="entry name" value="P_typ_ATPase"/>
</dbReference>
<dbReference type="CDD" id="cd02094">
    <property type="entry name" value="P-type_ATPase_Cu-like"/>
    <property type="match status" value="1"/>
</dbReference>
<evidence type="ECO:0000256" key="7">
    <source>
        <dbReference type="ARBA" id="ARBA00022796"/>
    </source>
</evidence>
<keyword evidence="12 13" id="KW-0472">Membrane</keyword>
<dbReference type="InterPro" id="IPR059000">
    <property type="entry name" value="ATPase_P-type_domA"/>
</dbReference>
<accession>A0A0A8PF35</accession>
<dbReference type="InterPro" id="IPR018303">
    <property type="entry name" value="ATPase_P-typ_P_site"/>
</dbReference>
<dbReference type="Gene3D" id="3.40.1110.10">
    <property type="entry name" value="Calcium-transporting ATPase, cytoplasmic domain N"/>
    <property type="match status" value="1"/>
</dbReference>
<evidence type="ECO:0000313" key="18">
    <source>
        <dbReference type="Proteomes" id="UP000250080"/>
    </source>
</evidence>
<feature type="region of interest" description="Disordered" evidence="14">
    <location>
        <begin position="90"/>
        <end position="178"/>
    </location>
</feature>
<dbReference type="PROSITE" id="PS00154">
    <property type="entry name" value="ATPASE_E1_E2"/>
    <property type="match status" value="1"/>
</dbReference>
<evidence type="ECO:0000256" key="12">
    <source>
        <dbReference type="ARBA" id="ARBA00023136"/>
    </source>
</evidence>
<keyword evidence="8 13" id="KW-0067">ATP-binding</keyword>
<feature type="transmembrane region" description="Helical" evidence="13">
    <location>
        <begin position="230"/>
        <end position="250"/>
    </location>
</feature>
<keyword evidence="7" id="KW-0406">Ion transport</keyword>
<dbReference type="Proteomes" id="UP000250080">
    <property type="component" value="Chromosome I"/>
</dbReference>
<name>A0A0A8PF35_9ACTN</name>
<dbReference type="InterPro" id="IPR045800">
    <property type="entry name" value="HMBD"/>
</dbReference>
<dbReference type="NCBIfam" id="TIGR01511">
    <property type="entry name" value="ATPase-IB1_Cu"/>
    <property type="match status" value="1"/>
</dbReference>
<evidence type="ECO:0000259" key="15">
    <source>
        <dbReference type="Pfam" id="PF00122"/>
    </source>
</evidence>
<dbReference type="InterPro" id="IPR044492">
    <property type="entry name" value="P_typ_ATPase_HD_dom"/>
</dbReference>
<dbReference type="Pfam" id="PF19335">
    <property type="entry name" value="HMBD"/>
    <property type="match status" value="3"/>
</dbReference>
<dbReference type="GO" id="GO:0055070">
    <property type="term" value="P:copper ion homeostasis"/>
    <property type="evidence" value="ECO:0007669"/>
    <property type="project" value="TreeGrafter"/>
</dbReference>
<dbReference type="Gene3D" id="2.70.150.10">
    <property type="entry name" value="Calcium-transporting ATPase, cytoplasmic transduction domain A"/>
    <property type="match status" value="1"/>
</dbReference>
<feature type="transmembrane region" description="Helical" evidence="13">
    <location>
        <begin position="338"/>
        <end position="356"/>
    </location>
</feature>
<dbReference type="SUPFAM" id="SSF56784">
    <property type="entry name" value="HAD-like"/>
    <property type="match status" value="1"/>
</dbReference>
<gene>
    <name evidence="17" type="ORF">PFR_JS23_355</name>
</gene>
<dbReference type="InterPro" id="IPR008250">
    <property type="entry name" value="ATPase_P-typ_transduc_dom_A_sf"/>
</dbReference>
<keyword evidence="11" id="KW-0186">Copper</keyword>
<dbReference type="Pfam" id="PF00702">
    <property type="entry name" value="Hydrolase"/>
    <property type="match status" value="1"/>
</dbReference>
<evidence type="ECO:0000256" key="3">
    <source>
        <dbReference type="ARBA" id="ARBA00022475"/>
    </source>
</evidence>
<evidence type="ECO:0000256" key="9">
    <source>
        <dbReference type="ARBA" id="ARBA00022967"/>
    </source>
</evidence>
<dbReference type="GO" id="GO:0005886">
    <property type="term" value="C:plasma membrane"/>
    <property type="evidence" value="ECO:0007669"/>
    <property type="project" value="UniProtKB-SubCell"/>
</dbReference>
<dbReference type="Gene3D" id="3.40.50.1000">
    <property type="entry name" value="HAD superfamily/HAD-like"/>
    <property type="match status" value="1"/>
</dbReference>
<dbReference type="Pfam" id="PF00122">
    <property type="entry name" value="E1-E2_ATPase"/>
    <property type="match status" value="1"/>
</dbReference>
<sequence>MSEASHPTITPGTGPGVVYTCPMHPEVREGSPGRCPICGMNLVPADEQGGSPAPQAHAVYTCPMHPQIREATPGRCPICGMNLVPADEVAGASDGHAPMQMDHSAGPSHPADSSSTQGNHPMAMTTDHATPAATMASGTTPKHDHTTPGHDMQGHDMHGHDMQGHGTPAPGAPSDQADASGVTWYTCPMHPEVRVDHPGACPICGMALEPVVTTARTGTNPELTDMRRRFWAGVVITVPILVLSMVRPLFGGFMDAVGDQLAAWLELVLATPVVLWAGWPFFVRGAISWRTGKLNMFTLISMGTGVAYVYSLIATIAPGVFPQTMRTAQGTVEPYFEAAAMITVLVLLGQVIELSARARTSGSIRALLDLAPKKARLVMPDGTEHEVAVDTLQVGDRVRVHPGEKVPVDGVVTDGASHIDESMVTGEPMPVARHVGDRVIGGTLNTQGSLVVKADKLGHDSVLSGIIALVSSAQRSRAPIQGLVDKVAAWFVPIVLGLAVIAFIVWMLVGPAPRLPHAIVVAVSVLIIACPCALGLATPMAVMVGVGRAATAGVLIRDAEALEELSKVNTLVVDKTGTLTMGHPTVTQVETTADHDQSEVLRLAAGAEKGSEHPLARAVLEAAATRTLTVPDVSDFHATSGAGINGTVEGHHVCIGNEEHARPNEELTAAAASMRTRGATAVFVSVDDKPAAVLAIEDPLKPTSRKALAALVDAGVHPVMVTGDAEATARAVADELGIDEVHAGVMPDGKVQVINQLKAAGGVVAMAGDGINDAPALAAADVGIAMGGGTDVAIESAGITLIGGDLDGIVRACHISNATMRTIRQNLLFALVYNTAGIPLAAGVLYPAFGWLLSPMFSAAAMALSSVSVIGNSLRLRAVRL</sequence>
<evidence type="ECO:0000256" key="14">
    <source>
        <dbReference type="SAM" id="MobiDB-lite"/>
    </source>
</evidence>
<dbReference type="PANTHER" id="PTHR43520:SF8">
    <property type="entry name" value="P-TYPE CU(+) TRANSPORTER"/>
    <property type="match status" value="1"/>
</dbReference>
<dbReference type="PRINTS" id="PR00943">
    <property type="entry name" value="CUATPASE"/>
</dbReference>
<dbReference type="PANTHER" id="PTHR43520">
    <property type="entry name" value="ATP7, ISOFORM B"/>
    <property type="match status" value="1"/>
</dbReference>
<evidence type="ECO:0000256" key="11">
    <source>
        <dbReference type="ARBA" id="ARBA00023008"/>
    </source>
</evidence>
<dbReference type="EMBL" id="LT618793">
    <property type="protein sequence ID" value="SCQ75076.1"/>
    <property type="molecule type" value="Genomic_DNA"/>
</dbReference>
<organism evidence="17 18">
    <name type="scientific">Propionibacterium freudenreichii</name>
    <dbReference type="NCBI Taxonomy" id="1744"/>
    <lineage>
        <taxon>Bacteria</taxon>
        <taxon>Bacillati</taxon>
        <taxon>Actinomycetota</taxon>
        <taxon>Actinomycetes</taxon>
        <taxon>Propionibacteriales</taxon>
        <taxon>Propionibacteriaceae</taxon>
        <taxon>Propionibacterium</taxon>
    </lineage>
</organism>
<protein>
    <submittedName>
        <fullName evidence="17">Cation transporting P-type ATPase (Silver resistance)</fullName>
    </submittedName>
</protein>
<feature type="domain" description="Heavy metal binding" evidence="16">
    <location>
        <begin position="59"/>
        <end position="86"/>
    </location>
</feature>
<dbReference type="RefSeq" id="WP_044657889.1">
    <property type="nucleotide sequence ID" value="NZ_CCYS01000034.1"/>
</dbReference>
<reference evidence="17 18" key="1">
    <citation type="submission" date="2016-09" db="EMBL/GenBank/DDBJ databases">
        <authorList>
            <person name="Laine KS P."/>
        </authorList>
    </citation>
    <scope>NUCLEOTIDE SEQUENCE [LARGE SCALE GENOMIC DNA]</scope>
    <source>
        <strain evidence="17">PFRJS-23</strain>
    </source>
</reference>
<dbReference type="NCBIfam" id="TIGR01494">
    <property type="entry name" value="ATPase_P-type"/>
    <property type="match status" value="1"/>
</dbReference>